<dbReference type="Proteomes" id="UP000008063">
    <property type="component" value="Unassembled WGS sequence"/>
</dbReference>
<evidence type="ECO:0000313" key="2">
    <source>
        <dbReference type="Proteomes" id="UP000008063"/>
    </source>
</evidence>
<keyword evidence="2" id="KW-1185">Reference proteome</keyword>
<dbReference type="HOGENOM" id="CLU_2851118_0_0_1"/>
<proteinExistence type="predicted"/>
<dbReference type="InParanoid" id="F8PNS2"/>
<evidence type="ECO:0000313" key="1">
    <source>
        <dbReference type="EMBL" id="EGO01799.1"/>
    </source>
</evidence>
<dbReference type="EMBL" id="GL945477">
    <property type="protein sequence ID" value="EGO01799.1"/>
    <property type="molecule type" value="Genomic_DNA"/>
</dbReference>
<protein>
    <submittedName>
        <fullName evidence="1">Uncharacterized protein</fullName>
    </submittedName>
</protein>
<organism evidence="2">
    <name type="scientific">Serpula lacrymans var. lacrymans (strain S7.3)</name>
    <name type="common">Dry rot fungus</name>
    <dbReference type="NCBI Taxonomy" id="936435"/>
    <lineage>
        <taxon>Eukaryota</taxon>
        <taxon>Fungi</taxon>
        <taxon>Dikarya</taxon>
        <taxon>Basidiomycota</taxon>
        <taxon>Agaricomycotina</taxon>
        <taxon>Agaricomycetes</taxon>
        <taxon>Agaricomycetidae</taxon>
        <taxon>Boletales</taxon>
        <taxon>Coniophorineae</taxon>
        <taxon>Serpulaceae</taxon>
        <taxon>Serpula</taxon>
    </lineage>
</organism>
<dbReference type="AlphaFoldDB" id="F8PNS2"/>
<name>F8PNS2_SERL3</name>
<accession>F8PNS2</accession>
<reference evidence="2" key="1">
    <citation type="journal article" date="2011" name="Science">
        <title>The plant cell wall-decomposing machinery underlies the functional diversity of forest fungi.</title>
        <authorList>
            <person name="Eastwood D.C."/>
            <person name="Floudas D."/>
            <person name="Binder M."/>
            <person name="Majcherczyk A."/>
            <person name="Schneider P."/>
            <person name="Aerts A."/>
            <person name="Asiegbu F.O."/>
            <person name="Baker S.E."/>
            <person name="Barry K."/>
            <person name="Bendiksby M."/>
            <person name="Blumentritt M."/>
            <person name="Coutinho P.M."/>
            <person name="Cullen D."/>
            <person name="de Vries R.P."/>
            <person name="Gathman A."/>
            <person name="Goodell B."/>
            <person name="Henrissat B."/>
            <person name="Ihrmark K."/>
            <person name="Kauserud H."/>
            <person name="Kohler A."/>
            <person name="LaButti K."/>
            <person name="Lapidus A."/>
            <person name="Lavin J.L."/>
            <person name="Lee Y.-H."/>
            <person name="Lindquist E."/>
            <person name="Lilly W."/>
            <person name="Lucas S."/>
            <person name="Morin E."/>
            <person name="Murat C."/>
            <person name="Oguiza J.A."/>
            <person name="Park J."/>
            <person name="Pisabarro A.G."/>
            <person name="Riley R."/>
            <person name="Rosling A."/>
            <person name="Salamov A."/>
            <person name="Schmidt O."/>
            <person name="Schmutz J."/>
            <person name="Skrede I."/>
            <person name="Stenlid J."/>
            <person name="Wiebenga A."/>
            <person name="Xie X."/>
            <person name="Kuees U."/>
            <person name="Hibbett D.S."/>
            <person name="Hoffmeister D."/>
            <person name="Hoegberg N."/>
            <person name="Martin F."/>
            <person name="Grigoriev I.V."/>
            <person name="Watkinson S.C."/>
        </authorList>
    </citation>
    <scope>NUCLEOTIDE SEQUENCE [LARGE SCALE GENOMIC DNA]</scope>
    <source>
        <strain evidence="2">strain S7.3</strain>
    </source>
</reference>
<gene>
    <name evidence="1" type="ORF">SERLA73DRAFT_132338</name>
</gene>
<sequence>MHEALQPLYLRGYMPMADGSRRGGLGCSYVRGGYVKYLIIKNGALTETDWSHADRCRARRTVLPT</sequence>